<gene>
    <name evidence="2" type="ORF">FNYG_00080</name>
</gene>
<feature type="compositionally biased region" description="Basic and acidic residues" evidence="1">
    <location>
        <begin position="63"/>
        <end position="77"/>
    </location>
</feature>
<name>A0A2K0WVS5_GIBNY</name>
<reference evidence="2 3" key="1">
    <citation type="submission" date="2017-06" db="EMBL/GenBank/DDBJ databases">
        <title>Genome of Fusarium nygamai isolate CS10214.</title>
        <authorList>
            <person name="Gardiner D.M."/>
            <person name="Obanor F."/>
            <person name="Kazan K."/>
        </authorList>
    </citation>
    <scope>NUCLEOTIDE SEQUENCE [LARGE SCALE GENOMIC DNA]</scope>
    <source>
        <strain evidence="2 3">CS10214</strain>
    </source>
</reference>
<evidence type="ECO:0000313" key="2">
    <source>
        <dbReference type="EMBL" id="PNP86378.1"/>
    </source>
</evidence>
<dbReference type="AlphaFoldDB" id="A0A2K0WVS5"/>
<evidence type="ECO:0000313" key="3">
    <source>
        <dbReference type="Proteomes" id="UP000236664"/>
    </source>
</evidence>
<dbReference type="Proteomes" id="UP000236664">
    <property type="component" value="Unassembled WGS sequence"/>
</dbReference>
<dbReference type="EMBL" id="MTQA01000012">
    <property type="protein sequence ID" value="PNP86378.1"/>
    <property type="molecule type" value="Genomic_DNA"/>
</dbReference>
<feature type="compositionally biased region" description="Basic and acidic residues" evidence="1">
    <location>
        <begin position="28"/>
        <end position="49"/>
    </location>
</feature>
<evidence type="ECO:0000256" key="1">
    <source>
        <dbReference type="SAM" id="MobiDB-lite"/>
    </source>
</evidence>
<dbReference type="OrthoDB" id="10528750at2759"/>
<feature type="compositionally biased region" description="Acidic residues" evidence="1">
    <location>
        <begin position="82"/>
        <end position="92"/>
    </location>
</feature>
<protein>
    <submittedName>
        <fullName evidence="2">Uncharacterized protein</fullName>
    </submittedName>
</protein>
<comment type="caution">
    <text evidence="2">The sequence shown here is derived from an EMBL/GenBank/DDBJ whole genome shotgun (WGS) entry which is preliminary data.</text>
</comment>
<organism evidence="2 3">
    <name type="scientific">Gibberella nygamai</name>
    <name type="common">Bean root rot disease fungus</name>
    <name type="synonym">Fusarium nygamai</name>
    <dbReference type="NCBI Taxonomy" id="42673"/>
    <lineage>
        <taxon>Eukaryota</taxon>
        <taxon>Fungi</taxon>
        <taxon>Dikarya</taxon>
        <taxon>Ascomycota</taxon>
        <taxon>Pezizomycotina</taxon>
        <taxon>Sordariomycetes</taxon>
        <taxon>Hypocreomycetidae</taxon>
        <taxon>Hypocreales</taxon>
        <taxon>Nectriaceae</taxon>
        <taxon>Fusarium</taxon>
        <taxon>Fusarium fujikuroi species complex</taxon>
    </lineage>
</organism>
<proteinExistence type="predicted"/>
<keyword evidence="3" id="KW-1185">Reference proteome</keyword>
<sequence>MNATCFENSLRRIKPTRRPPGIDDESTEDIKASEDGAQERGMVEGEHQTELGSNASYEPESDESGKASDSDSSKSELGDNPVSEDDDLDMTY</sequence>
<feature type="region of interest" description="Disordered" evidence="1">
    <location>
        <begin position="1"/>
        <end position="92"/>
    </location>
</feature>
<accession>A0A2K0WVS5</accession>